<keyword evidence="2" id="KW-1185">Reference proteome</keyword>
<dbReference type="Proteomes" id="UP001638806">
    <property type="component" value="Unassembled WGS sequence"/>
</dbReference>
<evidence type="ECO:0000313" key="2">
    <source>
        <dbReference type="Proteomes" id="UP001638806"/>
    </source>
</evidence>
<evidence type="ECO:0000313" key="1">
    <source>
        <dbReference type="EMBL" id="KAL3954782.1"/>
    </source>
</evidence>
<sequence>MVPAANDNHQFKRIVLTLCICQLRHARLAPPPVSVLRASYIPSRQSNRPLPLAVNPGLDSLRQSFAQPLRYPLPASLGHYSQASSRLILSPAAENEHFGELAESQKRDRDPCWGKADATRQDHAPSATCKLP</sequence>
<accession>A0ACC4DG16</accession>
<name>A0ACC4DG16_PURLI</name>
<proteinExistence type="predicted"/>
<protein>
    <submittedName>
        <fullName evidence="1">Uncharacterized protein</fullName>
    </submittedName>
</protein>
<dbReference type="EMBL" id="JBGNUJ010000010">
    <property type="protein sequence ID" value="KAL3954782.1"/>
    <property type="molecule type" value="Genomic_DNA"/>
</dbReference>
<gene>
    <name evidence="1" type="ORF">ACCO45_010345</name>
</gene>
<reference evidence="1" key="1">
    <citation type="submission" date="2024-12" db="EMBL/GenBank/DDBJ databases">
        <title>Comparative genomics and development of molecular markers within Purpureocillium lilacinum and among Purpureocillium species.</title>
        <authorList>
            <person name="Yeh Z.-Y."/>
            <person name="Ni N.-T."/>
            <person name="Lo P.-H."/>
            <person name="Mushyakhwo K."/>
            <person name="Lin C.-F."/>
            <person name="Nai Y.-S."/>
        </authorList>
    </citation>
    <scope>NUCLEOTIDE SEQUENCE</scope>
    <source>
        <strain evidence="1">NCHU-NPUST-175</strain>
    </source>
</reference>
<organism evidence="1 2">
    <name type="scientific">Purpureocillium lilacinum</name>
    <name type="common">Paecilomyces lilacinus</name>
    <dbReference type="NCBI Taxonomy" id="33203"/>
    <lineage>
        <taxon>Eukaryota</taxon>
        <taxon>Fungi</taxon>
        <taxon>Dikarya</taxon>
        <taxon>Ascomycota</taxon>
        <taxon>Pezizomycotina</taxon>
        <taxon>Sordariomycetes</taxon>
        <taxon>Hypocreomycetidae</taxon>
        <taxon>Hypocreales</taxon>
        <taxon>Ophiocordycipitaceae</taxon>
        <taxon>Purpureocillium</taxon>
    </lineage>
</organism>
<comment type="caution">
    <text evidence="1">The sequence shown here is derived from an EMBL/GenBank/DDBJ whole genome shotgun (WGS) entry which is preliminary data.</text>
</comment>